<dbReference type="InterPro" id="IPR032689">
    <property type="entry name" value="TraG-D_C"/>
</dbReference>
<dbReference type="Proteomes" id="UP000198863">
    <property type="component" value="Unassembled WGS sequence"/>
</dbReference>
<dbReference type="SUPFAM" id="SSF52540">
    <property type="entry name" value="P-loop containing nucleoside triphosphate hydrolases"/>
    <property type="match status" value="1"/>
</dbReference>
<evidence type="ECO:0000256" key="1">
    <source>
        <dbReference type="ARBA" id="ARBA00004651"/>
    </source>
</evidence>
<keyword evidence="8" id="KW-1185">Reference proteome</keyword>
<dbReference type="PANTHER" id="PTHR37937:SF1">
    <property type="entry name" value="CONJUGATIVE TRANSFER: DNA TRANSPORT"/>
    <property type="match status" value="1"/>
</dbReference>
<dbReference type="Gene3D" id="3.40.50.300">
    <property type="entry name" value="P-loop containing nucleotide triphosphate hydrolases"/>
    <property type="match status" value="1"/>
</dbReference>
<gene>
    <name evidence="7" type="ORF">SAMN05660324_1943</name>
</gene>
<name>A0A1G7SAU0_9ACTN</name>
<evidence type="ECO:0000259" key="6">
    <source>
        <dbReference type="Pfam" id="PF12696"/>
    </source>
</evidence>
<accession>A0A1G7SAU0</accession>
<sequence>MIGLRTFDPHDVGWRLGQSVVPAGVDLWCRYDRTTGVFGEQGSGKTLDLLAPALLAHRGGALATLTKVDDLLLTMGRRQRPAIPGGRARPVAVLDPFAAAPGTPELVWDPVAGCVDPRTAERRAKAFSAGTVSGAVSGGRQDGAARFYAAETAKVLQGFLHAAALTGRTIDHVLEWVANPVAAEQPAEILQQHPHAARFWDGLLLGALRGSPDTVGNTITTVQQAMALFFQPDVRRRCVPGPGRPATDLPDLIRSNGTVYLLGREDPYASAAPLMTAVAEHVLDTALHLATTSPHGRMTPSFLACLDELPSTAPLPTLRVRMANERALGLSFIYATQTWKQMVVAYGEDEARSLFGLTNNLVVFGGGKDVQFYRELSELLDDVRISRSTITDGPGGAGSSRSGEDVRVLRPGDFRTVAERHAVVIAGTAPPIIARLHRCLDGRDGRRLAAELAAAREAVDRARGQDDDVAVRTAAAIGYAQANWMVPADPVGPSR</sequence>
<dbReference type="PANTHER" id="PTHR37937">
    <property type="entry name" value="CONJUGATIVE TRANSFER: DNA TRANSPORT"/>
    <property type="match status" value="1"/>
</dbReference>
<reference evidence="8" key="1">
    <citation type="submission" date="2016-10" db="EMBL/GenBank/DDBJ databases">
        <authorList>
            <person name="Varghese N."/>
            <person name="Submissions S."/>
        </authorList>
    </citation>
    <scope>NUCLEOTIDE SEQUENCE [LARGE SCALE GENOMIC DNA]</scope>
    <source>
        <strain evidence="8">DSM 44526</strain>
    </source>
</reference>
<keyword evidence="4" id="KW-1133">Transmembrane helix</keyword>
<evidence type="ECO:0000256" key="2">
    <source>
        <dbReference type="ARBA" id="ARBA00022475"/>
    </source>
</evidence>
<protein>
    <submittedName>
        <fullName evidence="7">TraM recognition site of TraD and TraG</fullName>
    </submittedName>
</protein>
<dbReference type="EMBL" id="FNCF01000003">
    <property type="protein sequence ID" value="SDG20032.1"/>
    <property type="molecule type" value="Genomic_DNA"/>
</dbReference>
<dbReference type="Pfam" id="PF12696">
    <property type="entry name" value="TraG-D_C"/>
    <property type="match status" value="1"/>
</dbReference>
<keyword evidence="2" id="KW-1003">Cell membrane</keyword>
<dbReference type="InterPro" id="IPR027417">
    <property type="entry name" value="P-loop_NTPase"/>
</dbReference>
<evidence type="ECO:0000313" key="7">
    <source>
        <dbReference type="EMBL" id="SDG20032.1"/>
    </source>
</evidence>
<evidence type="ECO:0000313" key="8">
    <source>
        <dbReference type="Proteomes" id="UP000198863"/>
    </source>
</evidence>
<dbReference type="RefSeq" id="WP_242658269.1">
    <property type="nucleotide sequence ID" value="NZ_FNCF01000003.1"/>
</dbReference>
<proteinExistence type="predicted"/>
<keyword evidence="3" id="KW-0812">Transmembrane</keyword>
<dbReference type="InterPro" id="IPR051539">
    <property type="entry name" value="T4SS-coupling_protein"/>
</dbReference>
<evidence type="ECO:0000256" key="4">
    <source>
        <dbReference type="ARBA" id="ARBA00022989"/>
    </source>
</evidence>
<dbReference type="AlphaFoldDB" id="A0A1G7SAU0"/>
<dbReference type="GO" id="GO:0005886">
    <property type="term" value="C:plasma membrane"/>
    <property type="evidence" value="ECO:0007669"/>
    <property type="project" value="UniProtKB-SubCell"/>
</dbReference>
<organism evidence="7 8">
    <name type="scientific">Klenkia brasiliensis</name>
    <dbReference type="NCBI Taxonomy" id="333142"/>
    <lineage>
        <taxon>Bacteria</taxon>
        <taxon>Bacillati</taxon>
        <taxon>Actinomycetota</taxon>
        <taxon>Actinomycetes</taxon>
        <taxon>Geodermatophilales</taxon>
        <taxon>Geodermatophilaceae</taxon>
        <taxon>Klenkia</taxon>
    </lineage>
</organism>
<dbReference type="CDD" id="cd01127">
    <property type="entry name" value="TrwB_TraG_TraD_VirD4"/>
    <property type="match status" value="1"/>
</dbReference>
<evidence type="ECO:0000256" key="3">
    <source>
        <dbReference type="ARBA" id="ARBA00022692"/>
    </source>
</evidence>
<evidence type="ECO:0000256" key="5">
    <source>
        <dbReference type="ARBA" id="ARBA00023136"/>
    </source>
</evidence>
<comment type="subcellular location">
    <subcellularLocation>
        <location evidence="1">Cell membrane</location>
        <topology evidence="1">Multi-pass membrane protein</topology>
    </subcellularLocation>
</comment>
<keyword evidence="5" id="KW-0472">Membrane</keyword>
<feature type="domain" description="TraD/TraG TraM recognition site" evidence="6">
    <location>
        <begin position="303"/>
        <end position="415"/>
    </location>
</feature>